<keyword evidence="1 2" id="KW-0732">Signal</keyword>
<dbReference type="GO" id="GO:0008237">
    <property type="term" value="F:metallopeptidase activity"/>
    <property type="evidence" value="ECO:0007669"/>
    <property type="project" value="InterPro"/>
</dbReference>
<dbReference type="PROSITE" id="PS51257">
    <property type="entry name" value="PROKAR_LIPOPROTEIN"/>
    <property type="match status" value="1"/>
</dbReference>
<dbReference type="InterPro" id="IPR024079">
    <property type="entry name" value="MetalloPept_cat_dom_sf"/>
</dbReference>
<dbReference type="EMBL" id="VTRV01000015">
    <property type="protein sequence ID" value="TZF91180.1"/>
    <property type="molecule type" value="Genomic_DNA"/>
</dbReference>
<dbReference type="PANTHER" id="PTHR46580">
    <property type="entry name" value="SENSOR KINASE-RELATED"/>
    <property type="match status" value="1"/>
</dbReference>
<evidence type="ECO:0000256" key="1">
    <source>
        <dbReference type="ARBA" id="ARBA00022729"/>
    </source>
</evidence>
<organism evidence="3 4">
    <name type="scientific">Cognatilysobacter lacus</name>
    <dbReference type="NCBI Taxonomy" id="1643323"/>
    <lineage>
        <taxon>Bacteria</taxon>
        <taxon>Pseudomonadati</taxon>
        <taxon>Pseudomonadota</taxon>
        <taxon>Gammaproteobacteria</taxon>
        <taxon>Lysobacterales</taxon>
        <taxon>Lysobacteraceae</taxon>
        <taxon>Cognatilysobacter</taxon>
    </lineage>
</organism>
<protein>
    <recommendedName>
        <fullName evidence="5">Repeat domain-containing protein</fullName>
    </recommendedName>
</protein>
<dbReference type="Pfam" id="PF13583">
    <property type="entry name" value="Reprolysin_4"/>
    <property type="match status" value="1"/>
</dbReference>
<comment type="caution">
    <text evidence="3">The sequence shown here is derived from an EMBL/GenBank/DDBJ whole genome shotgun (WGS) entry which is preliminary data.</text>
</comment>
<evidence type="ECO:0000313" key="4">
    <source>
        <dbReference type="Proteomes" id="UP000323164"/>
    </source>
</evidence>
<dbReference type="InterPro" id="IPR013517">
    <property type="entry name" value="FG-GAP"/>
</dbReference>
<proteinExistence type="predicted"/>
<dbReference type="Proteomes" id="UP000323164">
    <property type="component" value="Unassembled WGS sequence"/>
</dbReference>
<dbReference type="OrthoDB" id="1114329at2"/>
<feature type="signal peptide" evidence="2">
    <location>
        <begin position="1"/>
        <end position="24"/>
    </location>
</feature>
<dbReference type="AlphaFoldDB" id="A0A5D8Z964"/>
<evidence type="ECO:0000256" key="2">
    <source>
        <dbReference type="SAM" id="SignalP"/>
    </source>
</evidence>
<dbReference type="InterPro" id="IPR028994">
    <property type="entry name" value="Integrin_alpha_N"/>
</dbReference>
<dbReference type="Gene3D" id="3.40.390.10">
    <property type="entry name" value="Collagenase (Catalytic Domain)"/>
    <property type="match status" value="1"/>
</dbReference>
<dbReference type="PANTHER" id="PTHR46580:SF2">
    <property type="entry name" value="MAM DOMAIN-CONTAINING PROTEIN"/>
    <property type="match status" value="1"/>
</dbReference>
<gene>
    <name evidence="3" type="ORF">FW784_02515</name>
</gene>
<name>A0A5D8Z964_9GAMM</name>
<evidence type="ECO:0008006" key="5">
    <source>
        <dbReference type="Google" id="ProtNLM"/>
    </source>
</evidence>
<evidence type="ECO:0000313" key="3">
    <source>
        <dbReference type="EMBL" id="TZF91180.1"/>
    </source>
</evidence>
<dbReference type="SUPFAM" id="SSF55486">
    <property type="entry name" value="Metalloproteases ('zincins'), catalytic domain"/>
    <property type="match status" value="1"/>
</dbReference>
<accession>A0A5D8Z964</accession>
<sequence length="815" mass="86870">MDFRLPLVAALALMAGACSHHDQASVGPAGSHATAGASVAMSAKAASGAPGWALAKGYANRFGAAPDHGALVVYPQAPVVRHDGAYTSYLASISEAHARDAIGGVLTVPLPSGEQLRFRYERHVEHADGNWTWIGDAIGAKGQQAIITFGEKAAFGTIGHAGEQPWRLTVQGGASWLVRTDGAQLATVAAAHPSEPDYLVPPGQLAGTAHRPASSGATTAASGTAAAAGTGTASNTVDLVVGYTSGFVSYYGGDSQAQTRLNNMADITNEAYVNSGIDARVRLVKTLLVSYADNTSNDTALEELTGFKAPSTRTTPNAAFSALRAARDQYGADLVSLVRRFQEPENGGCGIAWLIGGGQSTIDGTDEFFGYSVVSDGRDQGTDGKTYYCREETLAHELGHNMGAQHDRVTAQGSDGVLSKDEYGRYAYSFGMKTDSANGNFYTIMAYGDSGQTSYRIFSDPRSTFCGGLACGVDNQTDNARTLAQTIPIIATFRATVVPVPGPVPGPAVTGVRGDANADGRADMIWHNPSAQQFQPWYMNGTSWTYGNASSIPSKYRIGAIGDFNGDGRADVLWYDTARTELWAWIANADGTYSTTYLRSYPAGWEPVGVGDANADGRADIFWQNPSQQGMQVWLMNGASWTYGPNNSVGSQYRIASIGDFNGDGFADVLWRDTSNTTLWQWQANAGGGYSVIYMRDYPQGWSIVATGDINGDGKADVLWDNPTAQQTQSWFMQGTTWTYGPLNGIPSQYRVSTSGDFNGDGRMDVLWTDNATLWTWQGNGDGTYGINYLRDYPTGWFLWNYGGINYNGGVYNGA</sequence>
<dbReference type="Gene3D" id="2.40.128.340">
    <property type="match status" value="2"/>
</dbReference>
<feature type="chain" id="PRO_5022941138" description="Repeat domain-containing protein" evidence="2">
    <location>
        <begin position="25"/>
        <end position="815"/>
    </location>
</feature>
<dbReference type="Pfam" id="PF13517">
    <property type="entry name" value="FG-GAP_3"/>
    <property type="match status" value="2"/>
</dbReference>
<keyword evidence="4" id="KW-1185">Reference proteome</keyword>
<dbReference type="SUPFAM" id="SSF69318">
    <property type="entry name" value="Integrin alpha N-terminal domain"/>
    <property type="match status" value="1"/>
</dbReference>
<reference evidence="3 4" key="1">
    <citation type="submission" date="2019-08" db="EMBL/GenBank/DDBJ databases">
        <title>Draft genome sequence of Lysobacter sp. UKS-15.</title>
        <authorList>
            <person name="Im W.-T."/>
        </authorList>
    </citation>
    <scope>NUCLEOTIDE SEQUENCE [LARGE SCALE GENOMIC DNA]</scope>
    <source>
        <strain evidence="3 4">UKS-15</strain>
    </source>
</reference>